<dbReference type="Pfam" id="PF03328">
    <property type="entry name" value="HpcH_HpaI"/>
    <property type="match status" value="1"/>
</dbReference>
<dbReference type="PANTHER" id="PTHR30502">
    <property type="entry name" value="2-KETO-3-DEOXY-L-RHAMNONATE ALDOLASE"/>
    <property type="match status" value="1"/>
</dbReference>
<evidence type="ECO:0000256" key="3">
    <source>
        <dbReference type="ARBA" id="ARBA00023239"/>
    </source>
</evidence>
<dbReference type="RefSeq" id="WP_055111683.1">
    <property type="nucleotide sequence ID" value="NZ_CXWA01000006.1"/>
</dbReference>
<evidence type="ECO:0000313" key="6">
    <source>
        <dbReference type="Proteomes" id="UP000049983"/>
    </source>
</evidence>
<dbReference type="GeneID" id="97671011"/>
<accession>A0A0M6ZT64</accession>
<dbReference type="PANTHER" id="PTHR30502:SF0">
    <property type="entry name" value="PHOSPHOENOLPYRUVATE CARBOXYLASE FAMILY PROTEIN"/>
    <property type="match status" value="1"/>
</dbReference>
<evidence type="ECO:0000313" key="5">
    <source>
        <dbReference type="EMBL" id="CTQ73483.1"/>
    </source>
</evidence>
<dbReference type="STRING" id="311410.LA5095_00534"/>
<protein>
    <submittedName>
        <fullName evidence="5">4-hydroxy-2-oxovalerate aldolase</fullName>
        <ecNumber evidence="5">4.1.3.39</ecNumber>
    </submittedName>
</protein>
<dbReference type="EC" id="4.1.3.39" evidence="5"/>
<dbReference type="InterPro" id="IPR015813">
    <property type="entry name" value="Pyrv/PenolPyrv_kinase-like_dom"/>
</dbReference>
<dbReference type="GO" id="GO:0016832">
    <property type="term" value="F:aldehyde-lyase activity"/>
    <property type="evidence" value="ECO:0007669"/>
    <property type="project" value="TreeGrafter"/>
</dbReference>
<keyword evidence="3 5" id="KW-0456">Lyase</keyword>
<dbReference type="AlphaFoldDB" id="A0A0M6ZT64"/>
<dbReference type="EMBL" id="CXWC01000011">
    <property type="protein sequence ID" value="CTQ73483.1"/>
    <property type="molecule type" value="Genomic_DNA"/>
</dbReference>
<keyword evidence="6" id="KW-1185">Reference proteome</keyword>
<dbReference type="InterPro" id="IPR040442">
    <property type="entry name" value="Pyrv_kinase-like_dom_sf"/>
</dbReference>
<dbReference type="GO" id="GO:0046872">
    <property type="term" value="F:metal ion binding"/>
    <property type="evidence" value="ECO:0007669"/>
    <property type="project" value="UniProtKB-KW"/>
</dbReference>
<dbReference type="SUPFAM" id="SSF51621">
    <property type="entry name" value="Phosphoenolpyruvate/pyruvate domain"/>
    <property type="match status" value="1"/>
</dbReference>
<dbReference type="GO" id="GO:0005737">
    <property type="term" value="C:cytoplasm"/>
    <property type="evidence" value="ECO:0007669"/>
    <property type="project" value="TreeGrafter"/>
</dbReference>
<comment type="similarity">
    <text evidence="1">Belongs to the HpcH/HpaI aldolase family.</text>
</comment>
<organism evidence="5 6">
    <name type="scientific">Roseibium album</name>
    <dbReference type="NCBI Taxonomy" id="311410"/>
    <lineage>
        <taxon>Bacteria</taxon>
        <taxon>Pseudomonadati</taxon>
        <taxon>Pseudomonadota</taxon>
        <taxon>Alphaproteobacteria</taxon>
        <taxon>Hyphomicrobiales</taxon>
        <taxon>Stappiaceae</taxon>
        <taxon>Roseibium</taxon>
    </lineage>
</organism>
<evidence type="ECO:0000256" key="1">
    <source>
        <dbReference type="ARBA" id="ARBA00005568"/>
    </source>
</evidence>
<gene>
    <name evidence="5" type="primary">bphF</name>
    <name evidence="5" type="ORF">LA5096_03674</name>
</gene>
<dbReference type="GO" id="GO:0008701">
    <property type="term" value="F:4-hydroxy-2-oxovalerate aldolase activity"/>
    <property type="evidence" value="ECO:0007669"/>
    <property type="project" value="UniProtKB-EC"/>
</dbReference>
<dbReference type="InterPro" id="IPR050251">
    <property type="entry name" value="HpcH-HpaI_aldolase"/>
</dbReference>
<evidence type="ECO:0000259" key="4">
    <source>
        <dbReference type="Pfam" id="PF03328"/>
    </source>
</evidence>
<proteinExistence type="inferred from homology"/>
<dbReference type="InterPro" id="IPR005000">
    <property type="entry name" value="Aldolase/citrate-lyase_domain"/>
</dbReference>
<dbReference type="Proteomes" id="UP000049983">
    <property type="component" value="Unassembled WGS sequence"/>
</dbReference>
<reference evidence="6" key="1">
    <citation type="submission" date="2015-07" db="EMBL/GenBank/DDBJ databases">
        <authorList>
            <person name="Rodrigo-Torres Lidia"/>
            <person name="Arahal R.David."/>
        </authorList>
    </citation>
    <scope>NUCLEOTIDE SEQUENCE [LARGE SCALE GENOMIC DNA]</scope>
    <source>
        <strain evidence="6">CECT 5096</strain>
    </source>
</reference>
<feature type="domain" description="HpcH/HpaI aldolase/citrate lyase" evidence="4">
    <location>
        <begin position="29"/>
        <end position="237"/>
    </location>
</feature>
<name>A0A0M6ZT64_9HYPH</name>
<dbReference type="Gene3D" id="3.20.20.60">
    <property type="entry name" value="Phosphoenolpyruvate-binding domains"/>
    <property type="match status" value="1"/>
</dbReference>
<evidence type="ECO:0000256" key="2">
    <source>
        <dbReference type="ARBA" id="ARBA00022723"/>
    </source>
</evidence>
<sequence length="257" mass="27407">MSKFSNPLLRCWNEGRSAINGWLAVPSVIGAEAMAVAGWDALTVDMQHGTADYADLLALLPVIEKSGAAALVRVPWVDEAAIMRALDAGALGIIAPMIETVADAERFVSACRYPPEGGRSFGPIRARLAWGSDYAERANREIVTLAMIETKSAVESLEDILKVPGLTGVYIGPSDLGSAFGFGPGFDRQEPELVDLIEHIRQTAATAGLVCCLHCGTAPYARKARERGMNMVTVSSDARFIEMGAAIAVATVRNEED</sequence>
<dbReference type="OrthoDB" id="9802624at2"/>
<keyword evidence="2" id="KW-0479">Metal-binding</keyword>